<sequence length="71" mass="8300">TNTILVPMEQTTPREGNSVDNNLRSVESQKDKSEEEEQNTGYTLRKRKDLQPPIHLKDFELNLVEIEMMKL</sequence>
<dbReference type="EMBL" id="VTPC01000767">
    <property type="protein sequence ID" value="KAF2904458.1"/>
    <property type="molecule type" value="Genomic_DNA"/>
</dbReference>
<dbReference type="AlphaFoldDB" id="A0A8K0DJP4"/>
<name>A0A8K0DJP4_IGNLU</name>
<feature type="compositionally biased region" description="Polar residues" evidence="1">
    <location>
        <begin position="1"/>
        <end position="26"/>
    </location>
</feature>
<gene>
    <name evidence="2" type="ORF">ILUMI_01719</name>
</gene>
<feature type="region of interest" description="Disordered" evidence="1">
    <location>
        <begin position="1"/>
        <end position="49"/>
    </location>
</feature>
<dbReference type="Proteomes" id="UP000801492">
    <property type="component" value="Unassembled WGS sequence"/>
</dbReference>
<evidence type="ECO:0000313" key="2">
    <source>
        <dbReference type="EMBL" id="KAF2904458.1"/>
    </source>
</evidence>
<protein>
    <submittedName>
        <fullName evidence="2">Uncharacterized protein</fullName>
    </submittedName>
</protein>
<comment type="caution">
    <text evidence="2">The sequence shown here is derived from an EMBL/GenBank/DDBJ whole genome shotgun (WGS) entry which is preliminary data.</text>
</comment>
<organism evidence="2 3">
    <name type="scientific">Ignelater luminosus</name>
    <name type="common">Cucubano</name>
    <name type="synonym">Pyrophorus luminosus</name>
    <dbReference type="NCBI Taxonomy" id="2038154"/>
    <lineage>
        <taxon>Eukaryota</taxon>
        <taxon>Metazoa</taxon>
        <taxon>Ecdysozoa</taxon>
        <taxon>Arthropoda</taxon>
        <taxon>Hexapoda</taxon>
        <taxon>Insecta</taxon>
        <taxon>Pterygota</taxon>
        <taxon>Neoptera</taxon>
        <taxon>Endopterygota</taxon>
        <taxon>Coleoptera</taxon>
        <taxon>Polyphaga</taxon>
        <taxon>Elateriformia</taxon>
        <taxon>Elateroidea</taxon>
        <taxon>Elateridae</taxon>
        <taxon>Agrypninae</taxon>
        <taxon>Pyrophorini</taxon>
        <taxon>Ignelater</taxon>
    </lineage>
</organism>
<reference evidence="2" key="1">
    <citation type="submission" date="2019-08" db="EMBL/GenBank/DDBJ databases">
        <title>The genome of the North American firefly Photinus pyralis.</title>
        <authorList>
            <consortium name="Photinus pyralis genome working group"/>
            <person name="Fallon T.R."/>
            <person name="Sander Lower S.E."/>
            <person name="Weng J.-K."/>
        </authorList>
    </citation>
    <scope>NUCLEOTIDE SEQUENCE</scope>
    <source>
        <strain evidence="2">TRF0915ILg1</strain>
        <tissue evidence="2">Whole body</tissue>
    </source>
</reference>
<feature type="non-terminal residue" evidence="2">
    <location>
        <position position="1"/>
    </location>
</feature>
<evidence type="ECO:0000256" key="1">
    <source>
        <dbReference type="SAM" id="MobiDB-lite"/>
    </source>
</evidence>
<keyword evidence="3" id="KW-1185">Reference proteome</keyword>
<evidence type="ECO:0000313" key="3">
    <source>
        <dbReference type="Proteomes" id="UP000801492"/>
    </source>
</evidence>
<proteinExistence type="predicted"/>
<accession>A0A8K0DJP4</accession>